<name>A0A2K9PRN6_9FLAO</name>
<dbReference type="AlphaFoldDB" id="A0A2K9PRN6"/>
<protein>
    <submittedName>
        <fullName evidence="1">Uncharacterized protein</fullName>
    </submittedName>
</protein>
<evidence type="ECO:0000313" key="1">
    <source>
        <dbReference type="EMBL" id="AUP79237.1"/>
    </source>
</evidence>
<gene>
    <name evidence="1" type="ORF">C1H87_11185</name>
</gene>
<dbReference type="RefSeq" id="WP_102755892.1">
    <property type="nucleotide sequence ID" value="NZ_CP025791.1"/>
</dbReference>
<proteinExistence type="predicted"/>
<keyword evidence="2" id="KW-1185">Reference proteome</keyword>
<organism evidence="1 2">
    <name type="scientific">Flavivirga eckloniae</name>
    <dbReference type="NCBI Taxonomy" id="1803846"/>
    <lineage>
        <taxon>Bacteria</taxon>
        <taxon>Pseudomonadati</taxon>
        <taxon>Bacteroidota</taxon>
        <taxon>Flavobacteriia</taxon>
        <taxon>Flavobacteriales</taxon>
        <taxon>Flavobacteriaceae</taxon>
        <taxon>Flavivirga</taxon>
    </lineage>
</organism>
<dbReference type="OrthoDB" id="1493099at2"/>
<sequence length="166" mass="18780">MNNFYQNVKLTKTFLVLVLSLTISCSNEPKKIPLESVDKTLKMAGDRIANDIIVSMKNGSGAYYLLKKGYVAPILHGRIMRYGNMYKEAYEMASMVIGDISDPKLFQVVNKGVVKSLSYKLKSTDENVKFIELKININNKLGLADYFLYVTTKDGILNKQNILPKR</sequence>
<evidence type="ECO:0000313" key="2">
    <source>
        <dbReference type="Proteomes" id="UP000235826"/>
    </source>
</evidence>
<dbReference type="EMBL" id="CP025791">
    <property type="protein sequence ID" value="AUP79237.1"/>
    <property type="molecule type" value="Genomic_DNA"/>
</dbReference>
<dbReference type="KEGG" id="fek:C1H87_11185"/>
<dbReference type="Proteomes" id="UP000235826">
    <property type="component" value="Chromosome"/>
</dbReference>
<accession>A0A2K9PRN6</accession>
<reference evidence="1 2" key="1">
    <citation type="submission" date="2018-01" db="EMBL/GenBank/DDBJ databases">
        <title>Complete genome sequence of Flavivirga eckloniae ECD14 isolated from seaweed Ecklonia cava.</title>
        <authorList>
            <person name="Lee J.H."/>
            <person name="Baik K.S."/>
            <person name="Seong C.N."/>
        </authorList>
    </citation>
    <scope>NUCLEOTIDE SEQUENCE [LARGE SCALE GENOMIC DNA]</scope>
    <source>
        <strain evidence="1 2">ECD14</strain>
    </source>
</reference>